<feature type="compositionally biased region" description="Basic residues" evidence="1">
    <location>
        <begin position="46"/>
        <end position="61"/>
    </location>
</feature>
<organism evidence="2 3">
    <name type="scientific">Vigna unguiculata</name>
    <name type="common">Cowpea</name>
    <dbReference type="NCBI Taxonomy" id="3917"/>
    <lineage>
        <taxon>Eukaryota</taxon>
        <taxon>Viridiplantae</taxon>
        <taxon>Streptophyta</taxon>
        <taxon>Embryophyta</taxon>
        <taxon>Tracheophyta</taxon>
        <taxon>Spermatophyta</taxon>
        <taxon>Magnoliopsida</taxon>
        <taxon>eudicotyledons</taxon>
        <taxon>Gunneridae</taxon>
        <taxon>Pentapetalae</taxon>
        <taxon>rosids</taxon>
        <taxon>fabids</taxon>
        <taxon>Fabales</taxon>
        <taxon>Fabaceae</taxon>
        <taxon>Papilionoideae</taxon>
        <taxon>50 kb inversion clade</taxon>
        <taxon>NPAAA clade</taxon>
        <taxon>indigoferoid/millettioid clade</taxon>
        <taxon>Phaseoleae</taxon>
        <taxon>Vigna</taxon>
    </lineage>
</organism>
<feature type="region of interest" description="Disordered" evidence="1">
    <location>
        <begin position="103"/>
        <end position="135"/>
    </location>
</feature>
<accession>A0A4D6KN74</accession>
<feature type="region of interest" description="Disordered" evidence="1">
    <location>
        <begin position="663"/>
        <end position="694"/>
    </location>
</feature>
<evidence type="ECO:0000313" key="2">
    <source>
        <dbReference type="EMBL" id="QCD79536.1"/>
    </source>
</evidence>
<feature type="region of interest" description="Disordered" evidence="1">
    <location>
        <begin position="167"/>
        <end position="197"/>
    </location>
</feature>
<dbReference type="AlphaFoldDB" id="A0A4D6KN74"/>
<feature type="compositionally biased region" description="Basic residues" evidence="1">
    <location>
        <begin position="294"/>
        <end position="309"/>
    </location>
</feature>
<feature type="compositionally biased region" description="Basic residues" evidence="1">
    <location>
        <begin position="232"/>
        <end position="247"/>
    </location>
</feature>
<feature type="region of interest" description="Disordered" evidence="1">
    <location>
        <begin position="599"/>
        <end position="631"/>
    </location>
</feature>
<feature type="region of interest" description="Disordered" evidence="1">
    <location>
        <begin position="539"/>
        <end position="569"/>
    </location>
</feature>
<feature type="region of interest" description="Disordered" evidence="1">
    <location>
        <begin position="353"/>
        <end position="383"/>
    </location>
</feature>
<feature type="region of interest" description="Disordered" evidence="1">
    <location>
        <begin position="475"/>
        <end position="507"/>
    </location>
</feature>
<feature type="compositionally biased region" description="Basic residues" evidence="1">
    <location>
        <begin position="356"/>
        <end position="371"/>
    </location>
</feature>
<feature type="compositionally biased region" description="Basic residues" evidence="1">
    <location>
        <begin position="480"/>
        <end position="495"/>
    </location>
</feature>
<reference evidence="2 3" key="1">
    <citation type="submission" date="2019-04" db="EMBL/GenBank/DDBJ databases">
        <title>An improved genome assembly and genetic linkage map for asparagus bean, Vigna unguiculata ssp. sesquipedialis.</title>
        <authorList>
            <person name="Xia Q."/>
            <person name="Zhang R."/>
            <person name="Dong Y."/>
        </authorList>
    </citation>
    <scope>NUCLEOTIDE SEQUENCE [LARGE SCALE GENOMIC DNA]</scope>
    <source>
        <tissue evidence="2">Leaf</tissue>
    </source>
</reference>
<feature type="compositionally biased region" description="Basic residues" evidence="1">
    <location>
        <begin position="170"/>
        <end position="185"/>
    </location>
</feature>
<dbReference type="EMBL" id="CP039345">
    <property type="protein sequence ID" value="QCD79536.1"/>
    <property type="molecule type" value="Genomic_DNA"/>
</dbReference>
<keyword evidence="3" id="KW-1185">Reference proteome</keyword>
<feature type="compositionally biased region" description="Basic residues" evidence="1">
    <location>
        <begin position="108"/>
        <end position="123"/>
    </location>
</feature>
<feature type="region of interest" description="Disordered" evidence="1">
    <location>
        <begin position="415"/>
        <end position="445"/>
    </location>
</feature>
<protein>
    <submittedName>
        <fullName evidence="2">Uncharacterized protein</fullName>
    </submittedName>
</protein>
<gene>
    <name evidence="2" type="ORF">DEO72_LG1g3178</name>
</gene>
<feature type="region of interest" description="Disordered" evidence="1">
    <location>
        <begin position="229"/>
        <end position="259"/>
    </location>
</feature>
<feature type="region of interest" description="Disordered" evidence="1">
    <location>
        <begin position="291"/>
        <end position="321"/>
    </location>
</feature>
<feature type="region of interest" description="Disordered" evidence="1">
    <location>
        <begin position="41"/>
        <end position="73"/>
    </location>
</feature>
<feature type="compositionally biased region" description="Basic residues" evidence="1">
    <location>
        <begin position="666"/>
        <end position="681"/>
    </location>
</feature>
<sequence length="770" mass="89869">MQMFPHASASWKDGRPGLSLIHISEGHLLRTRPSVLRSFELLSEGRRHHQDQRRRQGKRRPGMQMFPHASASWKDGRPGLSLIHISEGHLLRTRPSVLRSFELLSEGRRHHQDQRRRQGKRRPGMQMFPHASASWKDGRPGLSLIHISEGHLLRTRPSVLRSFELLSEGRRHHQDQRRRQGKRRPGMQMFPHASASWKDGRPGLSLIHISEGHLLRTRPSVLRSFELLSEGRRHHQDQRRRQGKRRPGMQMFPHASASWKDGRPGLSLIHISEGHLLRTRPSVLRSFELLSEGRRHHQDQRRRQGKRRPGMQMFPHASASWKDGRPGLSLIHISEGHLLRTRPSVLRSFELLSEGRRHHQDQRRRQGKRRPGMQMFPHASASWKDGRPGLSLIHISEGHLLRTRPSVLRSFELLSEGRRHHQDQRRRQGKRRPGMQMFPHASASWKDGRPGLSLIHISEGHLLRTRPSVLRSFELLSEGRRHHQDQRRRQGKRRPGMQMFPHASASWKDGRPGLSLIHISEGHLLRTRPSVLRSFELLSEGRRHHQDQRRRQGKRRPGMQMFPHASASWKDGRPGLSLIHISEGHLLRTRPSVLRSFELLSEGRRHHQDQRRRQGKRRPGMQMFPHASASWKDGRPGLSLIHISEGHLLRTRPSVLRSFELLSEGRRHHQDQRRRQGKRRPGMQMFPHASASWKDGRPGLSLIHISTLRRRRPRLIEMKEQRHGGRQAGRPAKDVERLHRCPCVRVNLRRRTLDLAEDCHLPIGKRHVQT</sequence>
<feature type="compositionally biased region" description="Basic residues" evidence="1">
    <location>
        <begin position="542"/>
        <end position="557"/>
    </location>
</feature>
<name>A0A4D6KN74_VIGUN</name>
<proteinExistence type="predicted"/>
<dbReference type="Proteomes" id="UP000501690">
    <property type="component" value="Linkage Group LG1"/>
</dbReference>
<evidence type="ECO:0000313" key="3">
    <source>
        <dbReference type="Proteomes" id="UP000501690"/>
    </source>
</evidence>
<evidence type="ECO:0000256" key="1">
    <source>
        <dbReference type="SAM" id="MobiDB-lite"/>
    </source>
</evidence>
<feature type="compositionally biased region" description="Basic residues" evidence="1">
    <location>
        <begin position="604"/>
        <end position="619"/>
    </location>
</feature>
<feature type="compositionally biased region" description="Basic residues" evidence="1">
    <location>
        <begin position="418"/>
        <end position="433"/>
    </location>
</feature>